<dbReference type="InterPro" id="IPR032675">
    <property type="entry name" value="LRR_dom_sf"/>
</dbReference>
<dbReference type="Pfam" id="PF00076">
    <property type="entry name" value="RRM_1"/>
    <property type="match status" value="1"/>
</dbReference>
<dbReference type="InterPro" id="IPR035979">
    <property type="entry name" value="RBD_domain_sf"/>
</dbReference>
<dbReference type="RefSeq" id="XP_034103726.1">
    <property type="nucleotide sequence ID" value="XM_034247835.2"/>
</dbReference>
<proteinExistence type="predicted"/>
<sequence>MDCISFAVDLWNAQTPAKQTFYFKDELVYTEDHVLVKNLFFFNISNLVTSRQLRKYFAKFGNVARLQILEAKGTASKPRSGYVCFHNPRHAAKALQRKVHYVNGCRLSVRPSDSWHQPDAQDLTRYPANMQPPKGNHSKAETIPIMRLNDDCLEHIVRMLALADRIHFARSCIRFRNVYQNVSPTLEKFVNFHTFESMTVWDVRDFFKLSGRHVQHIEGIMPERHCKHVCEFLGKYCINLQSMRVMANKLTSTSMSKMFAKLKSLESVELRGCALSNDGLLAMGHLKKLKKIDLAHNDRLTGENMDRFPRCVETLILTNCSGILAEKLAVACKALTQLKELHLKSVPRCFRELVVEKCCESLEVLATNCGSREYAEYQYVGQLPSLKKLILHSYPTDTLPTRLITGLAEHKSMQLEYFESRGSNCINAPMLLDIGKLGALRTLYLPNNNEITDQSLESLYSLQNLEEINLKYSINITDNGILRLILACAKLHVLHLNDCVQITDQLLKDIILKLKLAQNTPRTLPIKLTVTGTSVNYQTLHHPEVAAKKIIDVTLTLPSAGTCSFNMHDLFNIDPDDYNFDSDNSFDTEFEDEDDFLSDDSDPHFDFF</sequence>
<dbReference type="InterPro" id="IPR012677">
    <property type="entry name" value="Nucleotide-bd_a/b_plait_sf"/>
</dbReference>
<dbReference type="AlphaFoldDB" id="A0A6P8WJ36"/>
<dbReference type="SUPFAM" id="SSF52047">
    <property type="entry name" value="RNI-like"/>
    <property type="match status" value="1"/>
</dbReference>
<gene>
    <name evidence="5" type="primary">LOC117567705</name>
</gene>
<dbReference type="GeneID" id="117567705"/>
<accession>A0A6P8WJ36</accession>
<reference evidence="5" key="1">
    <citation type="submission" date="2025-08" db="UniProtKB">
        <authorList>
            <consortium name="RefSeq"/>
        </authorList>
    </citation>
    <scope>IDENTIFICATION</scope>
    <source>
        <strain evidence="5">15112-1751.03</strain>
        <tissue evidence="5">Whole Adult</tissue>
    </source>
</reference>
<evidence type="ECO:0000313" key="5">
    <source>
        <dbReference type="RefSeq" id="XP_034103726.1"/>
    </source>
</evidence>
<evidence type="ECO:0000256" key="1">
    <source>
        <dbReference type="ARBA" id="ARBA00022884"/>
    </source>
</evidence>
<keyword evidence="4" id="KW-1185">Reference proteome</keyword>
<name>A0A6P8WJ36_DROAB</name>
<dbReference type="InterPro" id="IPR000504">
    <property type="entry name" value="RRM_dom"/>
</dbReference>
<dbReference type="InterPro" id="IPR006553">
    <property type="entry name" value="Leu-rich_rpt_Cys-con_subtyp"/>
</dbReference>
<dbReference type="CDD" id="cd00590">
    <property type="entry name" value="RRM_SF"/>
    <property type="match status" value="1"/>
</dbReference>
<evidence type="ECO:0000313" key="4">
    <source>
        <dbReference type="Proteomes" id="UP000515160"/>
    </source>
</evidence>
<keyword evidence="1 2" id="KW-0694">RNA-binding</keyword>
<dbReference type="SMART" id="SM00367">
    <property type="entry name" value="LRR_CC"/>
    <property type="match status" value="4"/>
</dbReference>
<organism evidence="4 5">
    <name type="scientific">Drosophila albomicans</name>
    <name type="common">Fruit fly</name>
    <dbReference type="NCBI Taxonomy" id="7291"/>
    <lineage>
        <taxon>Eukaryota</taxon>
        <taxon>Metazoa</taxon>
        <taxon>Ecdysozoa</taxon>
        <taxon>Arthropoda</taxon>
        <taxon>Hexapoda</taxon>
        <taxon>Insecta</taxon>
        <taxon>Pterygota</taxon>
        <taxon>Neoptera</taxon>
        <taxon>Endopterygota</taxon>
        <taxon>Diptera</taxon>
        <taxon>Brachycera</taxon>
        <taxon>Muscomorpha</taxon>
        <taxon>Ephydroidea</taxon>
        <taxon>Drosophilidae</taxon>
        <taxon>Drosophila</taxon>
    </lineage>
</organism>
<dbReference type="PROSITE" id="PS50102">
    <property type="entry name" value="RRM"/>
    <property type="match status" value="1"/>
</dbReference>
<protein>
    <submittedName>
        <fullName evidence="5">Uncharacterized protein LOC117567705</fullName>
    </submittedName>
</protein>
<evidence type="ECO:0000256" key="2">
    <source>
        <dbReference type="PROSITE-ProRule" id="PRU00176"/>
    </source>
</evidence>
<dbReference type="Gene3D" id="3.30.70.330">
    <property type="match status" value="1"/>
</dbReference>
<feature type="domain" description="RRM" evidence="3">
    <location>
        <begin position="37"/>
        <end position="114"/>
    </location>
</feature>
<dbReference type="SUPFAM" id="SSF54928">
    <property type="entry name" value="RNA-binding domain, RBD"/>
    <property type="match status" value="1"/>
</dbReference>
<evidence type="ECO:0000259" key="3">
    <source>
        <dbReference type="PROSITE" id="PS50102"/>
    </source>
</evidence>
<dbReference type="OrthoDB" id="6492012at2759"/>
<dbReference type="GO" id="GO:0019005">
    <property type="term" value="C:SCF ubiquitin ligase complex"/>
    <property type="evidence" value="ECO:0007669"/>
    <property type="project" value="TreeGrafter"/>
</dbReference>
<dbReference type="GO" id="GO:0003723">
    <property type="term" value="F:RNA binding"/>
    <property type="evidence" value="ECO:0007669"/>
    <property type="project" value="UniProtKB-UniRule"/>
</dbReference>
<dbReference type="SMART" id="SM00360">
    <property type="entry name" value="RRM"/>
    <property type="match status" value="1"/>
</dbReference>
<dbReference type="Proteomes" id="UP000515160">
    <property type="component" value="Chromosome 3"/>
</dbReference>
<dbReference type="GO" id="GO:0031146">
    <property type="term" value="P:SCF-dependent proteasomal ubiquitin-dependent protein catabolic process"/>
    <property type="evidence" value="ECO:0007669"/>
    <property type="project" value="TreeGrafter"/>
</dbReference>
<dbReference type="PANTHER" id="PTHR13318">
    <property type="entry name" value="PARTNER OF PAIRED, ISOFORM B-RELATED"/>
    <property type="match status" value="1"/>
</dbReference>
<dbReference type="Gene3D" id="3.80.10.10">
    <property type="entry name" value="Ribonuclease Inhibitor"/>
    <property type="match status" value="2"/>
</dbReference>